<gene>
    <name evidence="1" type="ORF">HUJ06_014437</name>
</gene>
<comment type="caution">
    <text evidence="1">The sequence shown here is derived from an EMBL/GenBank/DDBJ whole genome shotgun (WGS) entry which is preliminary data.</text>
</comment>
<name>A0A822Z139_NELNU</name>
<dbReference type="EMBL" id="DUZY01000005">
    <property type="protein sequence ID" value="DAD40114.1"/>
    <property type="molecule type" value="Genomic_DNA"/>
</dbReference>
<protein>
    <submittedName>
        <fullName evidence="1">Uncharacterized protein</fullName>
    </submittedName>
</protein>
<dbReference type="Proteomes" id="UP000607653">
    <property type="component" value="Unassembled WGS sequence"/>
</dbReference>
<evidence type="ECO:0000313" key="1">
    <source>
        <dbReference type="EMBL" id="DAD40114.1"/>
    </source>
</evidence>
<sequence length="79" mass="8554">MKEAGAGVPALVLQKNMDDQEEDPDDLSLASVVNTLYAATRFFLLSSGSLEVENPLPLPLGPLKLYELDLSFNPNPPPE</sequence>
<proteinExistence type="predicted"/>
<reference evidence="1 2" key="1">
    <citation type="journal article" date="2020" name="Mol. Biol. Evol.">
        <title>Distinct Expression and Methylation Patterns for Genes with Different Fates following a Single Whole-Genome Duplication in Flowering Plants.</title>
        <authorList>
            <person name="Shi T."/>
            <person name="Rahmani R.S."/>
            <person name="Gugger P.F."/>
            <person name="Wang M."/>
            <person name="Li H."/>
            <person name="Zhang Y."/>
            <person name="Li Z."/>
            <person name="Wang Q."/>
            <person name="Van de Peer Y."/>
            <person name="Marchal K."/>
            <person name="Chen J."/>
        </authorList>
    </citation>
    <scope>NUCLEOTIDE SEQUENCE [LARGE SCALE GENOMIC DNA]</scope>
    <source>
        <tissue evidence="1">Leaf</tissue>
    </source>
</reference>
<dbReference type="AlphaFoldDB" id="A0A822Z139"/>
<organism evidence="1 2">
    <name type="scientific">Nelumbo nucifera</name>
    <name type="common">Sacred lotus</name>
    <dbReference type="NCBI Taxonomy" id="4432"/>
    <lineage>
        <taxon>Eukaryota</taxon>
        <taxon>Viridiplantae</taxon>
        <taxon>Streptophyta</taxon>
        <taxon>Embryophyta</taxon>
        <taxon>Tracheophyta</taxon>
        <taxon>Spermatophyta</taxon>
        <taxon>Magnoliopsida</taxon>
        <taxon>Proteales</taxon>
        <taxon>Nelumbonaceae</taxon>
        <taxon>Nelumbo</taxon>
    </lineage>
</organism>
<accession>A0A822Z139</accession>
<evidence type="ECO:0000313" key="2">
    <source>
        <dbReference type="Proteomes" id="UP000607653"/>
    </source>
</evidence>
<keyword evidence="2" id="KW-1185">Reference proteome</keyword>